<dbReference type="AlphaFoldDB" id="A0A3P7P3D7"/>
<accession>A0A3P7P3D7</accession>
<dbReference type="EMBL" id="UYRU01126736">
    <property type="protein sequence ID" value="VDN49934.1"/>
    <property type="molecule type" value="Genomic_DNA"/>
</dbReference>
<sequence>MAATKLRVLPTRSQPETTLRTFSWRRRATVGVPRRRTLRRYPSSSTPWRWTMERMQQMGSRRKFITFPQSLKSGFRL</sequence>
<protein>
    <submittedName>
        <fullName evidence="1">Uncharacterized protein</fullName>
    </submittedName>
</protein>
<evidence type="ECO:0000313" key="2">
    <source>
        <dbReference type="Proteomes" id="UP000281553"/>
    </source>
</evidence>
<proteinExistence type="predicted"/>
<evidence type="ECO:0000313" key="1">
    <source>
        <dbReference type="EMBL" id="VDN49934.1"/>
    </source>
</evidence>
<gene>
    <name evidence="1" type="ORF">DILT_LOCUS19948</name>
</gene>
<dbReference type="Proteomes" id="UP000281553">
    <property type="component" value="Unassembled WGS sequence"/>
</dbReference>
<name>A0A3P7P3D7_DIBLA</name>
<keyword evidence="2" id="KW-1185">Reference proteome</keyword>
<reference evidence="1 2" key="1">
    <citation type="submission" date="2018-11" db="EMBL/GenBank/DDBJ databases">
        <authorList>
            <consortium name="Pathogen Informatics"/>
        </authorList>
    </citation>
    <scope>NUCLEOTIDE SEQUENCE [LARGE SCALE GENOMIC DNA]</scope>
</reference>
<organism evidence="1 2">
    <name type="scientific">Dibothriocephalus latus</name>
    <name type="common">Fish tapeworm</name>
    <name type="synonym">Diphyllobothrium latum</name>
    <dbReference type="NCBI Taxonomy" id="60516"/>
    <lineage>
        <taxon>Eukaryota</taxon>
        <taxon>Metazoa</taxon>
        <taxon>Spiralia</taxon>
        <taxon>Lophotrochozoa</taxon>
        <taxon>Platyhelminthes</taxon>
        <taxon>Cestoda</taxon>
        <taxon>Eucestoda</taxon>
        <taxon>Diphyllobothriidea</taxon>
        <taxon>Diphyllobothriidae</taxon>
        <taxon>Dibothriocephalus</taxon>
    </lineage>
</organism>